<evidence type="ECO:0000256" key="4">
    <source>
        <dbReference type="ARBA" id="ARBA00018886"/>
    </source>
</evidence>
<dbReference type="PRINTS" id="PR00070">
    <property type="entry name" value="DHFR"/>
</dbReference>
<dbReference type="OrthoDB" id="9804315at2"/>
<keyword evidence="7" id="KW-0560">Oxidoreductase</keyword>
<evidence type="ECO:0000256" key="1">
    <source>
        <dbReference type="ARBA" id="ARBA00004903"/>
    </source>
</evidence>
<comment type="caution">
    <text evidence="11">The sequence shown here is derived from an EMBL/GenBank/DDBJ whole genome shotgun (WGS) entry which is preliminary data.</text>
</comment>
<dbReference type="Pfam" id="PF00186">
    <property type="entry name" value="DHFR_1"/>
    <property type="match status" value="1"/>
</dbReference>
<dbReference type="CDD" id="cd00209">
    <property type="entry name" value="DHFR"/>
    <property type="match status" value="1"/>
</dbReference>
<comment type="similarity">
    <text evidence="2 9">Belongs to the dihydrofolate reductase family.</text>
</comment>
<dbReference type="SUPFAM" id="SSF53597">
    <property type="entry name" value="Dihydrofolate reductase-like"/>
    <property type="match status" value="1"/>
</dbReference>
<sequence>MSVILIAAVGRNGVIGRDNDLPWRIREDLQRFKQLTLGHTLVMGRKTYDSIGRPLPGRRTVVVTRQPDWSADGVAVVHSLDDALQYDGTLYVAGGGEIYRQALDRAHALELTEVDQSPEGDVTFPPISAADWSETAREPRDGFSFVSYRRS</sequence>
<dbReference type="AlphaFoldDB" id="A0A4R8BXP0"/>
<dbReference type="PROSITE" id="PS00075">
    <property type="entry name" value="DHFR_1"/>
    <property type="match status" value="1"/>
</dbReference>
<dbReference type="GO" id="GO:0004146">
    <property type="term" value="F:dihydrofolate reductase activity"/>
    <property type="evidence" value="ECO:0007669"/>
    <property type="project" value="UniProtKB-EC"/>
</dbReference>
<dbReference type="GO" id="GO:0006730">
    <property type="term" value="P:one-carbon metabolic process"/>
    <property type="evidence" value="ECO:0007669"/>
    <property type="project" value="UniProtKB-KW"/>
</dbReference>
<dbReference type="InterPro" id="IPR012259">
    <property type="entry name" value="DHFR"/>
</dbReference>
<dbReference type="InterPro" id="IPR001796">
    <property type="entry name" value="DHFR_dom"/>
</dbReference>
<dbReference type="PANTHER" id="PTHR48069">
    <property type="entry name" value="DIHYDROFOLATE REDUCTASE"/>
    <property type="match status" value="1"/>
</dbReference>
<dbReference type="RefSeq" id="WP_134107415.1">
    <property type="nucleotide sequence ID" value="NZ_SODP01000003.1"/>
</dbReference>
<feature type="domain" description="DHFR" evidence="10">
    <location>
        <begin position="2"/>
        <end position="151"/>
    </location>
</feature>
<accession>A0A4R8BXP0</accession>
<dbReference type="GO" id="GO:0005829">
    <property type="term" value="C:cytosol"/>
    <property type="evidence" value="ECO:0007669"/>
    <property type="project" value="TreeGrafter"/>
</dbReference>
<dbReference type="InterPro" id="IPR024072">
    <property type="entry name" value="DHFR-like_dom_sf"/>
</dbReference>
<comment type="function">
    <text evidence="8">Key enzyme in folate metabolism. Catalyzes an essential reaction for de novo glycine and purine synthesis, and for DNA precursor synthesis.</text>
</comment>
<dbReference type="EMBL" id="SODP01000003">
    <property type="protein sequence ID" value="TDW65893.1"/>
    <property type="molecule type" value="Genomic_DNA"/>
</dbReference>
<dbReference type="PROSITE" id="PS51330">
    <property type="entry name" value="DHFR_2"/>
    <property type="match status" value="1"/>
</dbReference>
<proteinExistence type="inferred from homology"/>
<keyword evidence="5" id="KW-0554">One-carbon metabolism</keyword>
<comment type="pathway">
    <text evidence="1">Cofactor biosynthesis; tetrahydrofolate biosynthesis; 5,6,7,8-tetrahydrofolate from 7,8-dihydrofolate: step 1/1.</text>
</comment>
<dbReference type="GO" id="GO:0046654">
    <property type="term" value="P:tetrahydrofolate biosynthetic process"/>
    <property type="evidence" value="ECO:0007669"/>
    <property type="project" value="UniProtKB-UniPathway"/>
</dbReference>
<dbReference type="PIRSF" id="PIRSF000194">
    <property type="entry name" value="DHFR"/>
    <property type="match status" value="1"/>
</dbReference>
<name>A0A4R8BXP0_9ACTN</name>
<keyword evidence="12" id="KW-1185">Reference proteome</keyword>
<evidence type="ECO:0000256" key="8">
    <source>
        <dbReference type="ARBA" id="ARBA00025067"/>
    </source>
</evidence>
<dbReference type="FunFam" id="3.40.430.10:FF:000001">
    <property type="entry name" value="Dihydrofolate reductase"/>
    <property type="match status" value="1"/>
</dbReference>
<dbReference type="UniPathway" id="UPA00077">
    <property type="reaction ID" value="UER00158"/>
</dbReference>
<dbReference type="Gene3D" id="3.40.430.10">
    <property type="entry name" value="Dihydrofolate Reductase, subunit A"/>
    <property type="match status" value="1"/>
</dbReference>
<dbReference type="GO" id="GO:0070401">
    <property type="term" value="F:NADP+ binding"/>
    <property type="evidence" value="ECO:0007669"/>
    <property type="project" value="UniProtKB-ARBA"/>
</dbReference>
<evidence type="ECO:0000256" key="7">
    <source>
        <dbReference type="ARBA" id="ARBA00023002"/>
    </source>
</evidence>
<evidence type="ECO:0000313" key="11">
    <source>
        <dbReference type="EMBL" id="TDW65893.1"/>
    </source>
</evidence>
<dbReference type="InterPro" id="IPR017925">
    <property type="entry name" value="DHFR_CS"/>
</dbReference>
<evidence type="ECO:0000256" key="2">
    <source>
        <dbReference type="ARBA" id="ARBA00009539"/>
    </source>
</evidence>
<evidence type="ECO:0000256" key="9">
    <source>
        <dbReference type="RuleBase" id="RU004474"/>
    </source>
</evidence>
<keyword evidence="6" id="KW-0521">NADP</keyword>
<dbReference type="PANTHER" id="PTHR48069:SF3">
    <property type="entry name" value="DIHYDROFOLATE REDUCTASE"/>
    <property type="match status" value="1"/>
</dbReference>
<evidence type="ECO:0000259" key="10">
    <source>
        <dbReference type="PROSITE" id="PS51330"/>
    </source>
</evidence>
<dbReference type="Proteomes" id="UP000295146">
    <property type="component" value="Unassembled WGS sequence"/>
</dbReference>
<dbReference type="GO" id="GO:0046655">
    <property type="term" value="P:folic acid metabolic process"/>
    <property type="evidence" value="ECO:0007669"/>
    <property type="project" value="TreeGrafter"/>
</dbReference>
<dbReference type="EC" id="1.5.1.3" evidence="3"/>
<evidence type="ECO:0000256" key="3">
    <source>
        <dbReference type="ARBA" id="ARBA00012856"/>
    </source>
</evidence>
<evidence type="ECO:0000256" key="5">
    <source>
        <dbReference type="ARBA" id="ARBA00022563"/>
    </source>
</evidence>
<protein>
    <recommendedName>
        <fullName evidence="4">Dihydrofolate reductase</fullName>
        <ecNumber evidence="3">1.5.1.3</ecNumber>
    </recommendedName>
</protein>
<evidence type="ECO:0000313" key="12">
    <source>
        <dbReference type="Proteomes" id="UP000295146"/>
    </source>
</evidence>
<reference evidence="11 12" key="1">
    <citation type="submission" date="2019-03" db="EMBL/GenBank/DDBJ databases">
        <title>Genomic Encyclopedia of Type Strains, Phase III (KMG-III): the genomes of soil and plant-associated and newly described type strains.</title>
        <authorList>
            <person name="Whitman W."/>
        </authorList>
    </citation>
    <scope>NUCLEOTIDE SEQUENCE [LARGE SCALE GENOMIC DNA]</scope>
    <source>
        <strain evidence="11 12">VKM Ac-2573</strain>
    </source>
</reference>
<organism evidence="11 12">
    <name type="scientific">Kribbella pratensis</name>
    <dbReference type="NCBI Taxonomy" id="2512112"/>
    <lineage>
        <taxon>Bacteria</taxon>
        <taxon>Bacillati</taxon>
        <taxon>Actinomycetota</taxon>
        <taxon>Actinomycetes</taxon>
        <taxon>Propionibacteriales</taxon>
        <taxon>Kribbellaceae</taxon>
        <taxon>Kribbella</taxon>
    </lineage>
</organism>
<gene>
    <name evidence="11" type="ORF">EV653_5908</name>
</gene>
<dbReference type="GO" id="GO:0046452">
    <property type="term" value="P:dihydrofolate metabolic process"/>
    <property type="evidence" value="ECO:0007669"/>
    <property type="project" value="TreeGrafter"/>
</dbReference>
<evidence type="ECO:0000256" key="6">
    <source>
        <dbReference type="ARBA" id="ARBA00022857"/>
    </source>
</evidence>